<keyword evidence="5 8" id="KW-0227">DNA damage</keyword>
<reference evidence="10" key="2">
    <citation type="journal article" date="2020" name="Nat. Commun.">
        <title>Large-scale genome sequencing of mycorrhizal fungi provides insights into the early evolution of symbiotic traits.</title>
        <authorList>
            <person name="Miyauchi S."/>
            <person name="Kiss E."/>
            <person name="Kuo A."/>
            <person name="Drula E."/>
            <person name="Kohler A."/>
            <person name="Sanchez-Garcia M."/>
            <person name="Morin E."/>
            <person name="Andreopoulos B."/>
            <person name="Barry K.W."/>
            <person name="Bonito G."/>
            <person name="Buee M."/>
            <person name="Carver A."/>
            <person name="Chen C."/>
            <person name="Cichocki N."/>
            <person name="Clum A."/>
            <person name="Culley D."/>
            <person name="Crous P.W."/>
            <person name="Fauchery L."/>
            <person name="Girlanda M."/>
            <person name="Hayes R.D."/>
            <person name="Keri Z."/>
            <person name="LaButti K."/>
            <person name="Lipzen A."/>
            <person name="Lombard V."/>
            <person name="Magnuson J."/>
            <person name="Maillard F."/>
            <person name="Murat C."/>
            <person name="Nolan M."/>
            <person name="Ohm R.A."/>
            <person name="Pangilinan J."/>
            <person name="Pereira M.F."/>
            <person name="Perotto S."/>
            <person name="Peter M."/>
            <person name="Pfister S."/>
            <person name="Riley R."/>
            <person name="Sitrit Y."/>
            <person name="Stielow J.B."/>
            <person name="Szollosi G."/>
            <person name="Zifcakova L."/>
            <person name="Stursova M."/>
            <person name="Spatafora J.W."/>
            <person name="Tedersoo L."/>
            <person name="Vaario L.M."/>
            <person name="Yamada A."/>
            <person name="Yan M."/>
            <person name="Wang P."/>
            <person name="Xu J."/>
            <person name="Bruns T."/>
            <person name="Baldrian P."/>
            <person name="Vilgalys R."/>
            <person name="Dunand C."/>
            <person name="Henrissat B."/>
            <person name="Grigoriev I.V."/>
            <person name="Hibbett D."/>
            <person name="Nagy L.G."/>
            <person name="Martin F.M."/>
        </authorList>
    </citation>
    <scope>NUCLEOTIDE SEQUENCE</scope>
    <source>
        <strain evidence="10">Prilba</strain>
    </source>
</reference>
<dbReference type="InterPro" id="IPR036322">
    <property type="entry name" value="WD40_repeat_dom_sf"/>
</dbReference>
<feature type="compositionally biased region" description="Basic and acidic residues" evidence="9">
    <location>
        <begin position="96"/>
        <end position="125"/>
    </location>
</feature>
<feature type="repeat" description="WD" evidence="7">
    <location>
        <begin position="350"/>
        <end position="392"/>
    </location>
</feature>
<reference evidence="10" key="1">
    <citation type="submission" date="2019-10" db="EMBL/GenBank/DDBJ databases">
        <authorList>
            <consortium name="DOE Joint Genome Institute"/>
            <person name="Kuo A."/>
            <person name="Miyauchi S."/>
            <person name="Kiss E."/>
            <person name="Drula E."/>
            <person name="Kohler A."/>
            <person name="Sanchez-Garcia M."/>
            <person name="Andreopoulos B."/>
            <person name="Barry K.W."/>
            <person name="Bonito G."/>
            <person name="Buee M."/>
            <person name="Carver A."/>
            <person name="Chen C."/>
            <person name="Cichocki N."/>
            <person name="Clum A."/>
            <person name="Culley D."/>
            <person name="Crous P.W."/>
            <person name="Fauchery L."/>
            <person name="Girlanda M."/>
            <person name="Hayes R."/>
            <person name="Keri Z."/>
            <person name="LaButti K."/>
            <person name="Lipzen A."/>
            <person name="Lombard V."/>
            <person name="Magnuson J."/>
            <person name="Maillard F."/>
            <person name="Morin E."/>
            <person name="Murat C."/>
            <person name="Nolan M."/>
            <person name="Ohm R."/>
            <person name="Pangilinan J."/>
            <person name="Pereira M."/>
            <person name="Perotto S."/>
            <person name="Peter M."/>
            <person name="Riley R."/>
            <person name="Sitrit Y."/>
            <person name="Stielow B."/>
            <person name="Szollosi G."/>
            <person name="Zifcakova L."/>
            <person name="Stursova M."/>
            <person name="Spatafora J.W."/>
            <person name="Tedersoo L."/>
            <person name="Vaario L.-M."/>
            <person name="Yamada A."/>
            <person name="Yan M."/>
            <person name="Wang P."/>
            <person name="Xu J."/>
            <person name="Bruns T."/>
            <person name="Baldrian P."/>
            <person name="Vilgalys R."/>
            <person name="Henrissat B."/>
            <person name="Grigoriev I.V."/>
            <person name="Hibbett D."/>
            <person name="Nagy L.G."/>
            <person name="Martin F.M."/>
        </authorList>
    </citation>
    <scope>NUCLEOTIDE SEQUENCE</scope>
    <source>
        <strain evidence="10">Prilba</strain>
    </source>
</reference>
<comment type="caution">
    <text evidence="10">The sequence shown here is derived from an EMBL/GenBank/DDBJ whole genome shotgun (WGS) entry which is preliminary data.</text>
</comment>
<evidence type="ECO:0000256" key="1">
    <source>
        <dbReference type="ARBA" id="ARBA00005434"/>
    </source>
</evidence>
<dbReference type="GO" id="GO:0005634">
    <property type="term" value="C:nucleus"/>
    <property type="evidence" value="ECO:0007669"/>
    <property type="project" value="TreeGrafter"/>
</dbReference>
<feature type="repeat" description="WD" evidence="7">
    <location>
        <begin position="423"/>
        <end position="464"/>
    </location>
</feature>
<comment type="similarity">
    <text evidence="1 8">Belongs to the WD repeat DDB2/WDR76 family.</text>
</comment>
<dbReference type="GO" id="GO:2000001">
    <property type="term" value="P:regulation of DNA damage checkpoint"/>
    <property type="evidence" value="ECO:0007669"/>
    <property type="project" value="TreeGrafter"/>
</dbReference>
<evidence type="ECO:0000256" key="3">
    <source>
        <dbReference type="ARBA" id="ARBA00022574"/>
    </source>
</evidence>
<dbReference type="GO" id="GO:0006974">
    <property type="term" value="P:DNA damage response"/>
    <property type="evidence" value="ECO:0007669"/>
    <property type="project" value="UniProtKB-KW"/>
</dbReference>
<dbReference type="InterPro" id="IPR001680">
    <property type="entry name" value="WD40_rpt"/>
</dbReference>
<evidence type="ECO:0000256" key="2">
    <source>
        <dbReference type="ARBA" id="ARBA00021132"/>
    </source>
</evidence>
<evidence type="ECO:0000256" key="5">
    <source>
        <dbReference type="ARBA" id="ARBA00022763"/>
    </source>
</evidence>
<evidence type="ECO:0000256" key="8">
    <source>
        <dbReference type="RuleBase" id="RU365004"/>
    </source>
</evidence>
<evidence type="ECO:0000256" key="9">
    <source>
        <dbReference type="SAM" id="MobiDB-lite"/>
    </source>
</evidence>
<accession>A0A9P5T822</accession>
<evidence type="ECO:0000256" key="4">
    <source>
        <dbReference type="ARBA" id="ARBA00022737"/>
    </source>
</evidence>
<dbReference type="PROSITE" id="PS50082">
    <property type="entry name" value="WD_REPEATS_2"/>
    <property type="match status" value="2"/>
</dbReference>
<dbReference type="PANTHER" id="PTHR14773">
    <property type="entry name" value="WD REPEAT-CONTAINING PROTEIN 76"/>
    <property type="match status" value="1"/>
</dbReference>
<keyword evidence="4" id="KW-0677">Repeat</keyword>
<evidence type="ECO:0000256" key="6">
    <source>
        <dbReference type="ARBA" id="ARBA00023125"/>
    </source>
</evidence>
<dbReference type="PANTHER" id="PTHR14773:SF0">
    <property type="entry name" value="WD REPEAT-CONTAINING PROTEIN 76"/>
    <property type="match status" value="1"/>
</dbReference>
<evidence type="ECO:0000313" key="11">
    <source>
        <dbReference type="Proteomes" id="UP000759537"/>
    </source>
</evidence>
<sequence>MPKTAYELEREAKIARNRALIEQLDLKNAAASVTGPTTKTKTSAKPKPPPKPKAKPVQPIKREKRTVDDTPRRVSARLRKSTTIDPDETPARKRKREQEEEAQRRREEEERLAAEELARETKKPRHGELDLETLLGEEWESGALAGLNSRLQAVLQERHPRRTADQDAFVFEKDKNEAVEVAALRERLQDMKIVARAKVTQDRIYSAAYHPDPTMDLIFFGDKHGQLGIWDPRAPVDDAGEEDNVVNSEQRESGKYWRLQVHWPATSRSSISCIKFDPIDAHNVYTSAYDCTVRSLSFTSGISREVFAVEKVLITSMDIPPASHELWLSDAEGWLTHLDLREDKSKRRTYQLSEQKIGCVSVNPINPAFILTSSNNRTLKVWDVRKLEKLSVQRNGVLEFELQDVEQLDKSFFRVGTTTLRAECRHDKSVTSAYWDPRGRSIVSTCYDDALRIWDVSPSLMTKDGPFPSFRPLARIRHNCQTGKWVSLFKAQWSQNPDVYPHFTVGNMDHSLDIFGCKGDRLAKLSDRTKLTAAQAVTCSHPSVVERVATGNASGRCVLWAPADPDDAE</sequence>
<dbReference type="InterPro" id="IPR019775">
    <property type="entry name" value="WD40_repeat_CS"/>
</dbReference>
<dbReference type="SMART" id="SM00320">
    <property type="entry name" value="WD40"/>
    <property type="match status" value="4"/>
</dbReference>
<dbReference type="InterPro" id="IPR015943">
    <property type="entry name" value="WD40/YVTN_repeat-like_dom_sf"/>
</dbReference>
<proteinExistence type="inferred from homology"/>
<feature type="region of interest" description="Disordered" evidence="9">
    <location>
        <begin position="23"/>
        <end position="125"/>
    </location>
</feature>
<evidence type="ECO:0000256" key="7">
    <source>
        <dbReference type="PROSITE-ProRule" id="PRU00221"/>
    </source>
</evidence>
<feature type="compositionally biased region" description="Basic residues" evidence="9">
    <location>
        <begin position="42"/>
        <end position="54"/>
    </location>
</feature>
<dbReference type="GO" id="GO:0003677">
    <property type="term" value="F:DNA binding"/>
    <property type="evidence" value="ECO:0007669"/>
    <property type="project" value="UniProtKB-UniRule"/>
</dbReference>
<comment type="function">
    <text evidence="8">DNA-binding protein that binds to both single- and double-stranded DNA. Binds preferentially to UV-damaged DNA. May be involved in DNA-metabolic processes.</text>
</comment>
<dbReference type="Proteomes" id="UP000759537">
    <property type="component" value="Unassembled WGS sequence"/>
</dbReference>
<protein>
    <recommendedName>
        <fullName evidence="2 8">DNA damage-binding protein CMR1</fullName>
    </recommendedName>
</protein>
<dbReference type="AlphaFoldDB" id="A0A9P5T822"/>
<organism evidence="10 11">
    <name type="scientific">Russula ochroleuca</name>
    <dbReference type="NCBI Taxonomy" id="152965"/>
    <lineage>
        <taxon>Eukaryota</taxon>
        <taxon>Fungi</taxon>
        <taxon>Dikarya</taxon>
        <taxon>Basidiomycota</taxon>
        <taxon>Agaricomycotina</taxon>
        <taxon>Agaricomycetes</taxon>
        <taxon>Russulales</taxon>
        <taxon>Russulaceae</taxon>
        <taxon>Russula</taxon>
    </lineage>
</organism>
<keyword evidence="3 7" id="KW-0853">WD repeat</keyword>
<dbReference type="PROSITE" id="PS50294">
    <property type="entry name" value="WD_REPEATS_REGION"/>
    <property type="match status" value="1"/>
</dbReference>
<dbReference type="SUPFAM" id="SSF50978">
    <property type="entry name" value="WD40 repeat-like"/>
    <property type="match status" value="1"/>
</dbReference>
<keyword evidence="6 8" id="KW-0238">DNA-binding</keyword>
<dbReference type="PROSITE" id="PS00678">
    <property type="entry name" value="WD_REPEATS_1"/>
    <property type="match status" value="2"/>
</dbReference>
<dbReference type="InterPro" id="IPR050853">
    <property type="entry name" value="WD_repeat_DNA-damage-binding"/>
</dbReference>
<dbReference type="Gene3D" id="2.130.10.10">
    <property type="entry name" value="YVTN repeat-like/Quinoprotein amine dehydrogenase"/>
    <property type="match status" value="1"/>
</dbReference>
<gene>
    <name evidence="10" type="ORF">DFH94DRAFT_670946</name>
</gene>
<evidence type="ECO:0000313" key="10">
    <source>
        <dbReference type="EMBL" id="KAF8478549.1"/>
    </source>
</evidence>
<keyword evidence="11" id="KW-1185">Reference proteome</keyword>
<name>A0A9P5T822_9AGAM</name>
<dbReference type="Pfam" id="PF00400">
    <property type="entry name" value="WD40"/>
    <property type="match status" value="2"/>
</dbReference>
<dbReference type="OrthoDB" id="9890280at2759"/>
<dbReference type="EMBL" id="WHVB01000011">
    <property type="protein sequence ID" value="KAF8478549.1"/>
    <property type="molecule type" value="Genomic_DNA"/>
</dbReference>